<organism evidence="2 3">
    <name type="scientific">Pararoseomonas baculiformis</name>
    <dbReference type="NCBI Taxonomy" id="2820812"/>
    <lineage>
        <taxon>Bacteria</taxon>
        <taxon>Pseudomonadati</taxon>
        <taxon>Pseudomonadota</taxon>
        <taxon>Alphaproteobacteria</taxon>
        <taxon>Acetobacterales</taxon>
        <taxon>Acetobacteraceae</taxon>
        <taxon>Pararoseomonas</taxon>
    </lineage>
</organism>
<evidence type="ECO:0000313" key="2">
    <source>
        <dbReference type="EMBL" id="MBP0443824.1"/>
    </source>
</evidence>
<keyword evidence="1" id="KW-1133">Transmembrane helix</keyword>
<dbReference type="Proteomes" id="UP000681594">
    <property type="component" value="Unassembled WGS sequence"/>
</dbReference>
<keyword evidence="1" id="KW-0472">Membrane</keyword>
<evidence type="ECO:0008006" key="4">
    <source>
        <dbReference type="Google" id="ProtNLM"/>
    </source>
</evidence>
<feature type="transmembrane region" description="Helical" evidence="1">
    <location>
        <begin position="83"/>
        <end position="101"/>
    </location>
</feature>
<reference evidence="2 3" key="1">
    <citation type="submission" date="2021-03" db="EMBL/GenBank/DDBJ databases">
        <authorList>
            <person name="So Y."/>
        </authorList>
    </citation>
    <scope>NUCLEOTIDE SEQUENCE [LARGE SCALE GENOMIC DNA]</scope>
    <source>
        <strain evidence="2 3">SSH11</strain>
    </source>
</reference>
<dbReference type="Pfam" id="PF09997">
    <property type="entry name" value="DUF2238"/>
    <property type="match status" value="1"/>
</dbReference>
<protein>
    <recommendedName>
        <fullName evidence="4">VanZ-like domain-containing protein</fullName>
    </recommendedName>
</protein>
<keyword evidence="1" id="KW-0812">Transmembrane</keyword>
<dbReference type="RefSeq" id="WP_209378047.1">
    <property type="nucleotide sequence ID" value="NZ_JAGIZB010000002.1"/>
</dbReference>
<proteinExistence type="predicted"/>
<evidence type="ECO:0000256" key="1">
    <source>
        <dbReference type="SAM" id="Phobius"/>
    </source>
</evidence>
<dbReference type="EMBL" id="JAGIZB010000002">
    <property type="protein sequence ID" value="MBP0443824.1"/>
    <property type="molecule type" value="Genomic_DNA"/>
</dbReference>
<feature type="transmembrane region" description="Helical" evidence="1">
    <location>
        <begin position="43"/>
        <end position="63"/>
    </location>
</feature>
<dbReference type="InterPro" id="IPR014509">
    <property type="entry name" value="YjdF-like"/>
</dbReference>
<gene>
    <name evidence="2" type="ORF">J8J14_03440</name>
</gene>
<comment type="caution">
    <text evidence="2">The sequence shown here is derived from an EMBL/GenBank/DDBJ whole genome shotgun (WGS) entry which is preliminary data.</text>
</comment>
<sequence length="136" mass="14263">MQVSTEGRRIAWGLHAATMLAVTLWLALMVIPRAIDRERGGDLAALFVIACIGIGLGALWKVAEWGFDQLASGDVTKGKHDTIIDIVMDGLGAAGAPALALRLSRPAPRQAGATPAGPAHIGALRRTQEGEAHVLR</sequence>
<accession>A0ABS4A9Z0</accession>
<keyword evidence="3" id="KW-1185">Reference proteome</keyword>
<name>A0ABS4A9Z0_9PROT</name>
<evidence type="ECO:0000313" key="3">
    <source>
        <dbReference type="Proteomes" id="UP000681594"/>
    </source>
</evidence>
<feature type="transmembrane region" description="Helical" evidence="1">
    <location>
        <begin position="12"/>
        <end position="31"/>
    </location>
</feature>